<dbReference type="AlphaFoldDB" id="A0A6G0XWT5"/>
<proteinExistence type="predicted"/>
<evidence type="ECO:0000313" key="1">
    <source>
        <dbReference type="EMBL" id="KAF0744995.1"/>
    </source>
</evidence>
<evidence type="ECO:0000313" key="2">
    <source>
        <dbReference type="Proteomes" id="UP000481153"/>
    </source>
</evidence>
<keyword evidence="2" id="KW-1185">Reference proteome</keyword>
<comment type="caution">
    <text evidence="1">The sequence shown here is derived from an EMBL/GenBank/DDBJ whole genome shotgun (WGS) entry which is preliminary data.</text>
</comment>
<sequence length="94" mass="10620">MHENWTRTTIDATRKDAVGADQEEEGRFLSLFIVFSVYEAWHESEDDDTLESGALALGKRDGVDCVLHFWTLKFNESLIEAPMLFPALSTVQVA</sequence>
<protein>
    <submittedName>
        <fullName evidence="1">Uncharacterized protein</fullName>
    </submittedName>
</protein>
<reference evidence="1 2" key="1">
    <citation type="submission" date="2019-07" db="EMBL/GenBank/DDBJ databases">
        <title>Genomics analysis of Aphanomyces spp. identifies a new class of oomycete effector associated with host adaptation.</title>
        <authorList>
            <person name="Gaulin E."/>
        </authorList>
    </citation>
    <scope>NUCLEOTIDE SEQUENCE [LARGE SCALE GENOMIC DNA]</scope>
    <source>
        <strain evidence="1 2">ATCC 201684</strain>
    </source>
</reference>
<dbReference type="EMBL" id="VJMJ01000003">
    <property type="protein sequence ID" value="KAF0744995.1"/>
    <property type="molecule type" value="Genomic_DNA"/>
</dbReference>
<gene>
    <name evidence="1" type="ORF">Ae201684_000578</name>
</gene>
<dbReference type="Proteomes" id="UP000481153">
    <property type="component" value="Unassembled WGS sequence"/>
</dbReference>
<organism evidence="1 2">
    <name type="scientific">Aphanomyces euteiches</name>
    <dbReference type="NCBI Taxonomy" id="100861"/>
    <lineage>
        <taxon>Eukaryota</taxon>
        <taxon>Sar</taxon>
        <taxon>Stramenopiles</taxon>
        <taxon>Oomycota</taxon>
        <taxon>Saprolegniomycetes</taxon>
        <taxon>Saprolegniales</taxon>
        <taxon>Verrucalvaceae</taxon>
        <taxon>Aphanomyces</taxon>
    </lineage>
</organism>
<name>A0A6G0XWT5_9STRA</name>
<accession>A0A6G0XWT5</accession>